<gene>
    <name evidence="1" type="ORF">BDN72DRAFT_896388</name>
</gene>
<accession>A0ACD3AYP0</accession>
<evidence type="ECO:0000313" key="1">
    <source>
        <dbReference type="EMBL" id="TFK70482.1"/>
    </source>
</evidence>
<dbReference type="EMBL" id="ML208312">
    <property type="protein sequence ID" value="TFK70482.1"/>
    <property type="molecule type" value="Genomic_DNA"/>
</dbReference>
<proteinExistence type="predicted"/>
<keyword evidence="2" id="KW-1185">Reference proteome</keyword>
<evidence type="ECO:0000313" key="2">
    <source>
        <dbReference type="Proteomes" id="UP000308600"/>
    </source>
</evidence>
<name>A0ACD3AYP0_9AGAR</name>
<protein>
    <submittedName>
        <fullName evidence="1">Uncharacterized protein</fullName>
    </submittedName>
</protein>
<dbReference type="Proteomes" id="UP000308600">
    <property type="component" value="Unassembled WGS sequence"/>
</dbReference>
<reference evidence="1 2" key="1">
    <citation type="journal article" date="2019" name="Nat. Ecol. Evol.">
        <title>Megaphylogeny resolves global patterns of mushroom evolution.</title>
        <authorList>
            <person name="Varga T."/>
            <person name="Krizsan K."/>
            <person name="Foldi C."/>
            <person name="Dima B."/>
            <person name="Sanchez-Garcia M."/>
            <person name="Sanchez-Ramirez S."/>
            <person name="Szollosi G.J."/>
            <person name="Szarkandi J.G."/>
            <person name="Papp V."/>
            <person name="Albert L."/>
            <person name="Andreopoulos W."/>
            <person name="Angelini C."/>
            <person name="Antonin V."/>
            <person name="Barry K.W."/>
            <person name="Bougher N.L."/>
            <person name="Buchanan P."/>
            <person name="Buyck B."/>
            <person name="Bense V."/>
            <person name="Catcheside P."/>
            <person name="Chovatia M."/>
            <person name="Cooper J."/>
            <person name="Damon W."/>
            <person name="Desjardin D."/>
            <person name="Finy P."/>
            <person name="Geml J."/>
            <person name="Haridas S."/>
            <person name="Hughes K."/>
            <person name="Justo A."/>
            <person name="Karasinski D."/>
            <person name="Kautmanova I."/>
            <person name="Kiss B."/>
            <person name="Kocsube S."/>
            <person name="Kotiranta H."/>
            <person name="LaButti K.M."/>
            <person name="Lechner B.E."/>
            <person name="Liimatainen K."/>
            <person name="Lipzen A."/>
            <person name="Lukacs Z."/>
            <person name="Mihaltcheva S."/>
            <person name="Morgado L.N."/>
            <person name="Niskanen T."/>
            <person name="Noordeloos M.E."/>
            <person name="Ohm R.A."/>
            <person name="Ortiz-Santana B."/>
            <person name="Ovrebo C."/>
            <person name="Racz N."/>
            <person name="Riley R."/>
            <person name="Savchenko A."/>
            <person name="Shiryaev A."/>
            <person name="Soop K."/>
            <person name="Spirin V."/>
            <person name="Szebenyi C."/>
            <person name="Tomsovsky M."/>
            <person name="Tulloss R.E."/>
            <person name="Uehling J."/>
            <person name="Grigoriev I.V."/>
            <person name="Vagvolgyi C."/>
            <person name="Papp T."/>
            <person name="Martin F.M."/>
            <person name="Miettinen O."/>
            <person name="Hibbett D.S."/>
            <person name="Nagy L.G."/>
        </authorList>
    </citation>
    <scope>NUCLEOTIDE SEQUENCE [LARGE SCALE GENOMIC DNA]</scope>
    <source>
        <strain evidence="1 2">NL-1719</strain>
    </source>
</reference>
<sequence length="256" mass="27882">MSQQHRPFDNDDNDDQPSVIDNDNHGQGNLQRAALRSSTIGPTEHHPQHFSSVITSSNDHVEYSSNPTGVGTPSVSAYTPSQSYPHQEFHTYADEQVYYGYGRYADGDSQDTVMYMQSHSPPSRPAFFDDDEEEGEFVGGQTDGGHGAIVDDRHQSYHNSSHTFDQDPNNPLEGEDEDVSRTALFKSPPHFAVDVPDSDEDEVDSAADGMGIGTSFNRRPVHMPTNTTSSGAGPAVVAVADERASAIPPSLSRRTT</sequence>
<organism evidence="1 2">
    <name type="scientific">Pluteus cervinus</name>
    <dbReference type="NCBI Taxonomy" id="181527"/>
    <lineage>
        <taxon>Eukaryota</taxon>
        <taxon>Fungi</taxon>
        <taxon>Dikarya</taxon>
        <taxon>Basidiomycota</taxon>
        <taxon>Agaricomycotina</taxon>
        <taxon>Agaricomycetes</taxon>
        <taxon>Agaricomycetidae</taxon>
        <taxon>Agaricales</taxon>
        <taxon>Pluteineae</taxon>
        <taxon>Pluteaceae</taxon>
        <taxon>Pluteus</taxon>
    </lineage>
</organism>